<evidence type="ECO:0000259" key="3">
    <source>
        <dbReference type="Pfam" id="PF20237"/>
    </source>
</evidence>
<dbReference type="OrthoDB" id="3533814at2759"/>
<dbReference type="PANTHER" id="PTHR34502">
    <property type="entry name" value="DUF6594 DOMAIN-CONTAINING PROTEIN-RELATED"/>
    <property type="match status" value="1"/>
</dbReference>
<evidence type="ECO:0000256" key="1">
    <source>
        <dbReference type="SAM" id="MobiDB-lite"/>
    </source>
</evidence>
<feature type="region of interest" description="Disordered" evidence="1">
    <location>
        <begin position="71"/>
        <end position="92"/>
    </location>
</feature>
<feature type="compositionally biased region" description="Acidic residues" evidence="1">
    <location>
        <begin position="78"/>
        <end position="92"/>
    </location>
</feature>
<proteinExistence type="predicted"/>
<dbReference type="Proteomes" id="UP000799429">
    <property type="component" value="Unassembled WGS sequence"/>
</dbReference>
<keyword evidence="2" id="KW-0472">Membrane</keyword>
<dbReference type="AlphaFoldDB" id="A0A9P4SB48"/>
<feature type="transmembrane region" description="Helical" evidence="2">
    <location>
        <begin position="231"/>
        <end position="253"/>
    </location>
</feature>
<feature type="transmembrane region" description="Helical" evidence="2">
    <location>
        <begin position="294"/>
        <end position="313"/>
    </location>
</feature>
<accession>A0A9P4SB48</accession>
<keyword evidence="5" id="KW-1185">Reference proteome</keyword>
<organism evidence="4 5">
    <name type="scientific">Patellaria atrata CBS 101060</name>
    <dbReference type="NCBI Taxonomy" id="1346257"/>
    <lineage>
        <taxon>Eukaryota</taxon>
        <taxon>Fungi</taxon>
        <taxon>Dikarya</taxon>
        <taxon>Ascomycota</taxon>
        <taxon>Pezizomycotina</taxon>
        <taxon>Dothideomycetes</taxon>
        <taxon>Dothideomycetes incertae sedis</taxon>
        <taxon>Patellariales</taxon>
        <taxon>Patellariaceae</taxon>
        <taxon>Patellaria</taxon>
    </lineage>
</organism>
<comment type="caution">
    <text evidence="4">The sequence shown here is derived from an EMBL/GenBank/DDBJ whole genome shotgun (WGS) entry which is preliminary data.</text>
</comment>
<evidence type="ECO:0000313" key="5">
    <source>
        <dbReference type="Proteomes" id="UP000799429"/>
    </source>
</evidence>
<dbReference type="InterPro" id="IPR046529">
    <property type="entry name" value="DUF6594"/>
</dbReference>
<reference evidence="4" key="1">
    <citation type="journal article" date="2020" name="Stud. Mycol.">
        <title>101 Dothideomycetes genomes: a test case for predicting lifestyles and emergence of pathogens.</title>
        <authorList>
            <person name="Haridas S."/>
            <person name="Albert R."/>
            <person name="Binder M."/>
            <person name="Bloem J."/>
            <person name="Labutti K."/>
            <person name="Salamov A."/>
            <person name="Andreopoulos B."/>
            <person name="Baker S."/>
            <person name="Barry K."/>
            <person name="Bills G."/>
            <person name="Bluhm B."/>
            <person name="Cannon C."/>
            <person name="Castanera R."/>
            <person name="Culley D."/>
            <person name="Daum C."/>
            <person name="Ezra D."/>
            <person name="Gonzalez J."/>
            <person name="Henrissat B."/>
            <person name="Kuo A."/>
            <person name="Liang C."/>
            <person name="Lipzen A."/>
            <person name="Lutzoni F."/>
            <person name="Magnuson J."/>
            <person name="Mondo S."/>
            <person name="Nolan M."/>
            <person name="Ohm R."/>
            <person name="Pangilinan J."/>
            <person name="Park H.-J."/>
            <person name="Ramirez L."/>
            <person name="Alfaro M."/>
            <person name="Sun H."/>
            <person name="Tritt A."/>
            <person name="Yoshinaga Y."/>
            <person name="Zwiers L.-H."/>
            <person name="Turgeon B."/>
            <person name="Goodwin S."/>
            <person name="Spatafora J."/>
            <person name="Crous P."/>
            <person name="Grigoriev I."/>
        </authorList>
    </citation>
    <scope>NUCLEOTIDE SEQUENCE</scope>
    <source>
        <strain evidence="4">CBS 101060</strain>
    </source>
</reference>
<dbReference type="Pfam" id="PF20237">
    <property type="entry name" value="DUF6594"/>
    <property type="match status" value="1"/>
</dbReference>
<name>A0A9P4SB48_9PEZI</name>
<evidence type="ECO:0000256" key="2">
    <source>
        <dbReference type="SAM" id="Phobius"/>
    </source>
</evidence>
<sequence>MSREPNPDLDTTSLITRTVEDSPNGYPRLAEFFASDHSFSCYRSFGYLHARVLLNLQDKIATLERELDRRDKATNDSQTEEQIEAADAEVEEIEDEIRNNRPREEIIEEIRVTLMKYDEVLVKARDLVAFQKPSNRDYASIRNWICKNKPLIERDQEFVKRREDVLSLHSGREWSGFDGAIESLLLKLDCKLIRVSDPPPPNLQWMFITPELRNKTMDDSVHYYSRSRVDIFVGLIITIIIFILLILPVVAMYRLTAMSTSPNSTFNAIGVLVVFTLLFSAAMSLLTKARRHELFAASAAYCAVLVVFISNFSTA</sequence>
<protein>
    <recommendedName>
        <fullName evidence="3">DUF6594 domain-containing protein</fullName>
    </recommendedName>
</protein>
<feature type="transmembrane region" description="Helical" evidence="2">
    <location>
        <begin position="265"/>
        <end position="287"/>
    </location>
</feature>
<keyword evidence="2" id="KW-1133">Transmembrane helix</keyword>
<feature type="domain" description="DUF6594" evidence="3">
    <location>
        <begin position="26"/>
        <end position="306"/>
    </location>
</feature>
<dbReference type="EMBL" id="MU006095">
    <property type="protein sequence ID" value="KAF2839380.1"/>
    <property type="molecule type" value="Genomic_DNA"/>
</dbReference>
<evidence type="ECO:0000313" key="4">
    <source>
        <dbReference type="EMBL" id="KAF2839380.1"/>
    </source>
</evidence>
<dbReference type="PANTHER" id="PTHR34502:SF3">
    <property type="entry name" value="DUF6594 DOMAIN-CONTAINING PROTEIN"/>
    <property type="match status" value="1"/>
</dbReference>
<gene>
    <name evidence="4" type="ORF">M501DRAFT_974670</name>
</gene>
<keyword evidence="2" id="KW-0812">Transmembrane</keyword>